<dbReference type="EMBL" id="KZ288494">
    <property type="protein sequence ID" value="PBC25187.1"/>
    <property type="molecule type" value="Genomic_DNA"/>
</dbReference>
<name>A0A2A3E0E0_APICC</name>
<proteinExistence type="predicted"/>
<dbReference type="Proteomes" id="UP000242457">
    <property type="component" value="Unassembled WGS sequence"/>
</dbReference>
<evidence type="ECO:0000313" key="3">
    <source>
        <dbReference type="Proteomes" id="UP000242457"/>
    </source>
</evidence>
<gene>
    <name evidence="2" type="ORF">APICC_01947</name>
</gene>
<dbReference type="AlphaFoldDB" id="A0A2A3E0E0"/>
<keyword evidence="3" id="KW-1185">Reference proteome</keyword>
<evidence type="ECO:0000313" key="2">
    <source>
        <dbReference type="EMBL" id="PBC25187.1"/>
    </source>
</evidence>
<accession>A0A2A3E0E0</accession>
<protein>
    <submittedName>
        <fullName evidence="2">Uncharacterized protein</fullName>
    </submittedName>
</protein>
<evidence type="ECO:0000256" key="1">
    <source>
        <dbReference type="SAM" id="MobiDB-lite"/>
    </source>
</evidence>
<reference evidence="2 3" key="1">
    <citation type="submission" date="2014-07" db="EMBL/GenBank/DDBJ databases">
        <title>Genomic and transcriptomic analysis on Apis cerana provide comprehensive insights into honey bee biology.</title>
        <authorList>
            <person name="Diao Q."/>
            <person name="Sun L."/>
            <person name="Zheng H."/>
            <person name="Zheng H."/>
            <person name="Xu S."/>
            <person name="Wang S."/>
            <person name="Zeng Z."/>
            <person name="Hu F."/>
            <person name="Su S."/>
            <person name="Wu J."/>
        </authorList>
    </citation>
    <scope>NUCLEOTIDE SEQUENCE [LARGE SCALE GENOMIC DNA]</scope>
    <source>
        <tissue evidence="2">Pupae without intestine</tissue>
    </source>
</reference>
<feature type="region of interest" description="Disordered" evidence="1">
    <location>
        <begin position="46"/>
        <end position="75"/>
    </location>
</feature>
<sequence length="75" mass="9017">MWHIPNPTQIEDVVPQRSATDRWVSRIYHMLTQKNNKVLRNHAQSMERNVPSLDQRNHRRSEKCHETKIKTTTKN</sequence>
<organism evidence="2 3">
    <name type="scientific">Apis cerana cerana</name>
    <name type="common">Oriental honeybee</name>
    <dbReference type="NCBI Taxonomy" id="94128"/>
    <lineage>
        <taxon>Eukaryota</taxon>
        <taxon>Metazoa</taxon>
        <taxon>Ecdysozoa</taxon>
        <taxon>Arthropoda</taxon>
        <taxon>Hexapoda</taxon>
        <taxon>Insecta</taxon>
        <taxon>Pterygota</taxon>
        <taxon>Neoptera</taxon>
        <taxon>Endopterygota</taxon>
        <taxon>Hymenoptera</taxon>
        <taxon>Apocrita</taxon>
        <taxon>Aculeata</taxon>
        <taxon>Apoidea</taxon>
        <taxon>Anthophila</taxon>
        <taxon>Apidae</taxon>
        <taxon>Apis</taxon>
    </lineage>
</organism>